<gene>
    <name evidence="1" type="ORF">L798_01956</name>
</gene>
<proteinExistence type="predicted"/>
<dbReference type="EMBL" id="KK853353">
    <property type="protein sequence ID" value="KDR08238.1"/>
    <property type="molecule type" value="Genomic_DNA"/>
</dbReference>
<name>A0A067QI87_ZOONE</name>
<accession>A0A067QI87</accession>
<protein>
    <submittedName>
        <fullName evidence="1">Uncharacterized protein</fullName>
    </submittedName>
</protein>
<evidence type="ECO:0000313" key="1">
    <source>
        <dbReference type="EMBL" id="KDR08238.1"/>
    </source>
</evidence>
<organism evidence="1 2">
    <name type="scientific">Zootermopsis nevadensis</name>
    <name type="common">Dampwood termite</name>
    <dbReference type="NCBI Taxonomy" id="136037"/>
    <lineage>
        <taxon>Eukaryota</taxon>
        <taxon>Metazoa</taxon>
        <taxon>Ecdysozoa</taxon>
        <taxon>Arthropoda</taxon>
        <taxon>Hexapoda</taxon>
        <taxon>Insecta</taxon>
        <taxon>Pterygota</taxon>
        <taxon>Neoptera</taxon>
        <taxon>Polyneoptera</taxon>
        <taxon>Dictyoptera</taxon>
        <taxon>Blattodea</taxon>
        <taxon>Blattoidea</taxon>
        <taxon>Termitoidae</taxon>
        <taxon>Termopsidae</taxon>
        <taxon>Zootermopsis</taxon>
    </lineage>
</organism>
<dbReference type="AlphaFoldDB" id="A0A067QI87"/>
<reference evidence="1 2" key="1">
    <citation type="journal article" date="2014" name="Nat. Commun.">
        <title>Molecular traces of alternative social organization in a termite genome.</title>
        <authorList>
            <person name="Terrapon N."/>
            <person name="Li C."/>
            <person name="Robertson H.M."/>
            <person name="Ji L."/>
            <person name="Meng X."/>
            <person name="Booth W."/>
            <person name="Chen Z."/>
            <person name="Childers C.P."/>
            <person name="Glastad K.M."/>
            <person name="Gokhale K."/>
            <person name="Gowin J."/>
            <person name="Gronenberg W."/>
            <person name="Hermansen R.A."/>
            <person name="Hu H."/>
            <person name="Hunt B.G."/>
            <person name="Huylmans A.K."/>
            <person name="Khalil S.M."/>
            <person name="Mitchell R.D."/>
            <person name="Munoz-Torres M.C."/>
            <person name="Mustard J.A."/>
            <person name="Pan H."/>
            <person name="Reese J.T."/>
            <person name="Scharf M.E."/>
            <person name="Sun F."/>
            <person name="Vogel H."/>
            <person name="Xiao J."/>
            <person name="Yang W."/>
            <person name="Yang Z."/>
            <person name="Yang Z."/>
            <person name="Zhou J."/>
            <person name="Zhu J."/>
            <person name="Brent C.S."/>
            <person name="Elsik C.G."/>
            <person name="Goodisman M.A."/>
            <person name="Liberles D.A."/>
            <person name="Roe R.M."/>
            <person name="Vargo E.L."/>
            <person name="Vilcinskas A."/>
            <person name="Wang J."/>
            <person name="Bornberg-Bauer E."/>
            <person name="Korb J."/>
            <person name="Zhang G."/>
            <person name="Liebig J."/>
        </authorList>
    </citation>
    <scope>NUCLEOTIDE SEQUENCE [LARGE SCALE GENOMIC DNA]</scope>
    <source>
        <tissue evidence="1">Whole organism</tissue>
    </source>
</reference>
<dbReference type="InParanoid" id="A0A067QI87"/>
<keyword evidence="2" id="KW-1185">Reference proteome</keyword>
<sequence length="53" mass="5902">MIALTTEDHLECLIDNLHVLVHKLCGVLYHRGSMKQVLAENVEAVAQIVSKAF</sequence>
<dbReference type="Proteomes" id="UP000027135">
    <property type="component" value="Unassembled WGS sequence"/>
</dbReference>
<evidence type="ECO:0000313" key="2">
    <source>
        <dbReference type="Proteomes" id="UP000027135"/>
    </source>
</evidence>